<dbReference type="PROSITE" id="PS50297">
    <property type="entry name" value="ANK_REP_REGION"/>
    <property type="match status" value="2"/>
</dbReference>
<organism evidence="4 5">
    <name type="scientific">Parathielavia hyrcaniae</name>
    <dbReference type="NCBI Taxonomy" id="113614"/>
    <lineage>
        <taxon>Eukaryota</taxon>
        <taxon>Fungi</taxon>
        <taxon>Dikarya</taxon>
        <taxon>Ascomycota</taxon>
        <taxon>Pezizomycotina</taxon>
        <taxon>Sordariomycetes</taxon>
        <taxon>Sordariomycetidae</taxon>
        <taxon>Sordariales</taxon>
        <taxon>Chaetomiaceae</taxon>
        <taxon>Parathielavia</taxon>
    </lineage>
</organism>
<dbReference type="SUPFAM" id="SSF48403">
    <property type="entry name" value="Ankyrin repeat"/>
    <property type="match status" value="1"/>
</dbReference>
<dbReference type="InterPro" id="IPR002110">
    <property type="entry name" value="Ankyrin_rpt"/>
</dbReference>
<dbReference type="PANTHER" id="PTHR24198:SF165">
    <property type="entry name" value="ANKYRIN REPEAT-CONTAINING PROTEIN-RELATED"/>
    <property type="match status" value="1"/>
</dbReference>
<dbReference type="AlphaFoldDB" id="A0AAN6PS39"/>
<gene>
    <name evidence="4" type="ORF">N658DRAFT_437738</name>
</gene>
<feature type="repeat" description="ANK" evidence="3">
    <location>
        <begin position="219"/>
        <end position="247"/>
    </location>
</feature>
<keyword evidence="2 3" id="KW-0040">ANK repeat</keyword>
<dbReference type="InterPro" id="IPR036770">
    <property type="entry name" value="Ankyrin_rpt-contain_sf"/>
</dbReference>
<comment type="caution">
    <text evidence="4">The sequence shown here is derived from an EMBL/GenBank/DDBJ whole genome shotgun (WGS) entry which is preliminary data.</text>
</comment>
<dbReference type="Pfam" id="PF12796">
    <property type="entry name" value="Ank_2"/>
    <property type="match status" value="2"/>
</dbReference>
<evidence type="ECO:0000256" key="3">
    <source>
        <dbReference type="PROSITE-ProRule" id="PRU00023"/>
    </source>
</evidence>
<reference evidence="4" key="1">
    <citation type="journal article" date="2023" name="Mol. Phylogenet. Evol.">
        <title>Genome-scale phylogeny and comparative genomics of the fungal order Sordariales.</title>
        <authorList>
            <person name="Hensen N."/>
            <person name="Bonometti L."/>
            <person name="Westerberg I."/>
            <person name="Brannstrom I.O."/>
            <person name="Guillou S."/>
            <person name="Cros-Aarteil S."/>
            <person name="Calhoun S."/>
            <person name="Haridas S."/>
            <person name="Kuo A."/>
            <person name="Mondo S."/>
            <person name="Pangilinan J."/>
            <person name="Riley R."/>
            <person name="LaButti K."/>
            <person name="Andreopoulos B."/>
            <person name="Lipzen A."/>
            <person name="Chen C."/>
            <person name="Yan M."/>
            <person name="Daum C."/>
            <person name="Ng V."/>
            <person name="Clum A."/>
            <person name="Steindorff A."/>
            <person name="Ohm R.A."/>
            <person name="Martin F."/>
            <person name="Silar P."/>
            <person name="Natvig D.O."/>
            <person name="Lalanne C."/>
            <person name="Gautier V."/>
            <person name="Ament-Velasquez S.L."/>
            <person name="Kruys A."/>
            <person name="Hutchinson M.I."/>
            <person name="Powell A.J."/>
            <person name="Barry K."/>
            <person name="Miller A.N."/>
            <person name="Grigoriev I.V."/>
            <person name="Debuchy R."/>
            <person name="Gladieux P."/>
            <person name="Hiltunen Thoren M."/>
            <person name="Johannesson H."/>
        </authorList>
    </citation>
    <scope>NUCLEOTIDE SEQUENCE</scope>
    <source>
        <strain evidence="4">CBS 757.83</strain>
    </source>
</reference>
<feature type="repeat" description="ANK" evidence="3">
    <location>
        <begin position="186"/>
        <end position="218"/>
    </location>
</feature>
<sequence>MIALETLRQDRSKGEVENSLKQVFQNRDLHVSGNQTGRKITGSCFTWTQLQHVMQRTVPDTSPSIAFALKGNIDGLKNLFSRGLASPRDWALYGGMHQYRTVQFLMTQGAYVDDESYEHLFDFGFRQKCTDTELDELGCITHSRGDDWIVKQQFPPLHLIVFGLSPNSLAAELKDNPNAVRATDAQGRTALDWATARAQLDDMRLLLQHNSGINSMDRSGRSTILHAVDSHSVEAVRMLLEAGANPNPKVPKGLFRSSPLTAASFGGLADMVELLLQCGADVAAYNPEGQTALHAAVIIQNVKCARILLDWGASLKDVAHNGRTPLTLAIIHNSHAVLELFLDRRFECVTAAHIEGPQVLAVIAEHADAKTMSIIASSLPLKLSLAPAEDGFAAGREMLQQRTDYDENLGVAFEELLYSIVAAEEEAATSWTAGGAVII</sequence>
<keyword evidence="5" id="KW-1185">Reference proteome</keyword>
<feature type="repeat" description="ANK" evidence="3">
    <location>
        <begin position="288"/>
        <end position="320"/>
    </location>
</feature>
<keyword evidence="1" id="KW-0677">Repeat</keyword>
<protein>
    <submittedName>
        <fullName evidence="4">Ankyrin</fullName>
    </submittedName>
</protein>
<dbReference type="PROSITE" id="PS50088">
    <property type="entry name" value="ANK_REPEAT"/>
    <property type="match status" value="4"/>
</dbReference>
<evidence type="ECO:0000313" key="5">
    <source>
        <dbReference type="Proteomes" id="UP001305647"/>
    </source>
</evidence>
<reference evidence="4" key="2">
    <citation type="submission" date="2023-05" db="EMBL/GenBank/DDBJ databases">
        <authorList>
            <consortium name="Lawrence Berkeley National Laboratory"/>
            <person name="Steindorff A."/>
            <person name="Hensen N."/>
            <person name="Bonometti L."/>
            <person name="Westerberg I."/>
            <person name="Brannstrom I.O."/>
            <person name="Guillou S."/>
            <person name="Cros-Aarteil S."/>
            <person name="Calhoun S."/>
            <person name="Haridas S."/>
            <person name="Kuo A."/>
            <person name="Mondo S."/>
            <person name="Pangilinan J."/>
            <person name="Riley R."/>
            <person name="Labutti K."/>
            <person name="Andreopoulos B."/>
            <person name="Lipzen A."/>
            <person name="Chen C."/>
            <person name="Yanf M."/>
            <person name="Daum C."/>
            <person name="Ng V."/>
            <person name="Clum A."/>
            <person name="Ohm R."/>
            <person name="Martin F."/>
            <person name="Silar P."/>
            <person name="Natvig D."/>
            <person name="Lalanne C."/>
            <person name="Gautier V."/>
            <person name="Ament-Velasquez S.L."/>
            <person name="Kruys A."/>
            <person name="Hutchinson M.I."/>
            <person name="Powell A.J."/>
            <person name="Barry K."/>
            <person name="Miller A.N."/>
            <person name="Grigoriev I.V."/>
            <person name="Debuchy R."/>
            <person name="Gladieux P."/>
            <person name="Thoren M.H."/>
            <person name="Johannesson H."/>
        </authorList>
    </citation>
    <scope>NUCLEOTIDE SEQUENCE</scope>
    <source>
        <strain evidence="4">CBS 757.83</strain>
    </source>
</reference>
<dbReference type="PANTHER" id="PTHR24198">
    <property type="entry name" value="ANKYRIN REPEAT AND PROTEIN KINASE DOMAIN-CONTAINING PROTEIN"/>
    <property type="match status" value="1"/>
</dbReference>
<dbReference type="Gene3D" id="1.25.40.20">
    <property type="entry name" value="Ankyrin repeat-containing domain"/>
    <property type="match status" value="1"/>
</dbReference>
<dbReference type="EMBL" id="MU863818">
    <property type="protein sequence ID" value="KAK4095689.1"/>
    <property type="molecule type" value="Genomic_DNA"/>
</dbReference>
<dbReference type="Proteomes" id="UP001305647">
    <property type="component" value="Unassembled WGS sequence"/>
</dbReference>
<evidence type="ECO:0000256" key="1">
    <source>
        <dbReference type="ARBA" id="ARBA00022737"/>
    </source>
</evidence>
<feature type="repeat" description="ANK" evidence="3">
    <location>
        <begin position="255"/>
        <end position="287"/>
    </location>
</feature>
<name>A0AAN6PS39_9PEZI</name>
<dbReference type="SMART" id="SM00248">
    <property type="entry name" value="ANK"/>
    <property type="match status" value="5"/>
</dbReference>
<evidence type="ECO:0000313" key="4">
    <source>
        <dbReference type="EMBL" id="KAK4095689.1"/>
    </source>
</evidence>
<accession>A0AAN6PS39</accession>
<evidence type="ECO:0000256" key="2">
    <source>
        <dbReference type="ARBA" id="ARBA00023043"/>
    </source>
</evidence>
<proteinExistence type="predicted"/>